<dbReference type="SMART" id="SM00320">
    <property type="entry name" value="WD40"/>
    <property type="match status" value="7"/>
</dbReference>
<dbReference type="Proteomes" id="UP000492821">
    <property type="component" value="Unassembled WGS sequence"/>
</dbReference>
<dbReference type="InterPro" id="IPR019775">
    <property type="entry name" value="WD40_repeat_CS"/>
</dbReference>
<evidence type="ECO:0000259" key="4">
    <source>
        <dbReference type="SMART" id="SM00500"/>
    </source>
</evidence>
<keyword evidence="2" id="KW-0677">Repeat</keyword>
<dbReference type="InterPro" id="IPR036285">
    <property type="entry name" value="PRP4-like_sf"/>
</dbReference>
<dbReference type="GO" id="GO:0017070">
    <property type="term" value="F:U6 snRNA binding"/>
    <property type="evidence" value="ECO:0007669"/>
    <property type="project" value="TreeGrafter"/>
</dbReference>
<dbReference type="GO" id="GO:0046540">
    <property type="term" value="C:U4/U6 x U5 tri-snRNP complex"/>
    <property type="evidence" value="ECO:0007669"/>
    <property type="project" value="TreeGrafter"/>
</dbReference>
<dbReference type="Pfam" id="PF00400">
    <property type="entry name" value="WD40"/>
    <property type="match status" value="6"/>
</dbReference>
<accession>A0A7E4W8Q9</accession>
<organism evidence="5 6">
    <name type="scientific">Panagrellus redivivus</name>
    <name type="common">Microworm</name>
    <dbReference type="NCBI Taxonomy" id="6233"/>
    <lineage>
        <taxon>Eukaryota</taxon>
        <taxon>Metazoa</taxon>
        <taxon>Ecdysozoa</taxon>
        <taxon>Nematoda</taxon>
        <taxon>Chromadorea</taxon>
        <taxon>Rhabditida</taxon>
        <taxon>Tylenchina</taxon>
        <taxon>Panagrolaimomorpha</taxon>
        <taxon>Panagrolaimoidea</taxon>
        <taxon>Panagrolaimidae</taxon>
        <taxon>Panagrellus</taxon>
    </lineage>
</organism>
<dbReference type="SUPFAM" id="SSF158230">
    <property type="entry name" value="PRP4-like"/>
    <property type="match status" value="1"/>
</dbReference>
<dbReference type="InterPro" id="IPR015943">
    <property type="entry name" value="WD40/YVTN_repeat-like_dom_sf"/>
</dbReference>
<dbReference type="PROSITE" id="PS50294">
    <property type="entry name" value="WD_REPEATS_REGION"/>
    <property type="match status" value="4"/>
</dbReference>
<feature type="repeat" description="WD" evidence="3">
    <location>
        <begin position="287"/>
        <end position="328"/>
    </location>
</feature>
<dbReference type="SMART" id="SM00500">
    <property type="entry name" value="SFM"/>
    <property type="match status" value="1"/>
</dbReference>
<dbReference type="AlphaFoldDB" id="A0A7E4W8Q9"/>
<dbReference type="WBParaSite" id="Pan_g8212.t1">
    <property type="protein sequence ID" value="Pan_g8212.t1"/>
    <property type="gene ID" value="Pan_g8212"/>
</dbReference>
<evidence type="ECO:0000313" key="5">
    <source>
        <dbReference type="Proteomes" id="UP000492821"/>
    </source>
</evidence>
<reference evidence="6" key="2">
    <citation type="submission" date="2020-10" db="UniProtKB">
        <authorList>
            <consortium name="WormBaseParasite"/>
        </authorList>
    </citation>
    <scope>IDENTIFICATION</scope>
</reference>
<feature type="repeat" description="WD" evidence="3">
    <location>
        <begin position="329"/>
        <end position="370"/>
    </location>
</feature>
<evidence type="ECO:0000256" key="3">
    <source>
        <dbReference type="PROSITE-ProRule" id="PRU00221"/>
    </source>
</evidence>
<sequence length="503" mass="56442">MAAKAKPMGSLADKSVVDRIVRERDQLAAERAARTVDLTDLKKIDNPEGKAKLADFDRRRKARMLTLPTDDVQVKSMLRRLSEPICLFGEDILDRRERLRKVLSPLDEDTVTRILHSLDAKEPVQSDLPDNNSTWYHAGPPELRSARVFIADFSLPRAKARLAAAAERAKRPTSEKALRRQELHKWFHSVNLYGTQTAGTRAVSFCEFSPDSKHLITSSWCGQTQIWSVPRLEKEAQLIAHTDQVSCARFHPLAYRDSPSTLTAASSDHAGHVYLWAADSSEPLAELEAHNTRVSRLAFHPSGKFIATTCNDASWRLHDLTINKEVLFQEGHSKAVFDVEFQRDGSLALTGGYDCYGRVWDIRTGKCIMFLEGHQKAIQTVGWHPNGFHMATGSADNSCKIWDVRMRRCIYTILAHQNLVSRLKIDAEGEYMVTSSFDQLLKIWTTNGWQALRNLEGHANGVMAVDISHDSKWIASVAKDRTVKLWASSGIGDAVENGDVAME</sequence>
<dbReference type="SUPFAM" id="SSF50978">
    <property type="entry name" value="WD40 repeat-like"/>
    <property type="match status" value="1"/>
</dbReference>
<dbReference type="GO" id="GO:0030621">
    <property type="term" value="F:U4 snRNA binding"/>
    <property type="evidence" value="ECO:0007669"/>
    <property type="project" value="TreeGrafter"/>
</dbReference>
<dbReference type="Gene3D" id="4.10.280.110">
    <property type="entry name" value="Pre-mRNA processing factor 4 domain"/>
    <property type="match status" value="1"/>
</dbReference>
<evidence type="ECO:0000256" key="1">
    <source>
        <dbReference type="ARBA" id="ARBA00022574"/>
    </source>
</evidence>
<dbReference type="GO" id="GO:0000398">
    <property type="term" value="P:mRNA splicing, via spliceosome"/>
    <property type="evidence" value="ECO:0007669"/>
    <property type="project" value="TreeGrafter"/>
</dbReference>
<dbReference type="PANTHER" id="PTHR19846:SF0">
    <property type="entry name" value="PRE-MRNA PROCESSING FACTOR 4"/>
    <property type="match status" value="1"/>
</dbReference>
<name>A0A7E4W8Q9_PANRE</name>
<keyword evidence="1 3" id="KW-0853">WD repeat</keyword>
<proteinExistence type="predicted"/>
<protein>
    <submittedName>
        <fullName evidence="6">SFM domain-containing protein</fullName>
    </submittedName>
</protein>
<feature type="domain" description="Pre-mRNA processing factor 4 (PRP4)-like" evidence="4">
    <location>
        <begin position="69"/>
        <end position="121"/>
    </location>
</feature>
<keyword evidence="5" id="KW-1185">Reference proteome</keyword>
<reference evidence="5" key="1">
    <citation type="journal article" date="2013" name="Genetics">
        <title>The draft genome and transcriptome of Panagrellus redivivus are shaped by the harsh demands of a free-living lifestyle.</title>
        <authorList>
            <person name="Srinivasan J."/>
            <person name="Dillman A.R."/>
            <person name="Macchietto M.G."/>
            <person name="Heikkinen L."/>
            <person name="Lakso M."/>
            <person name="Fracchia K.M."/>
            <person name="Antoshechkin I."/>
            <person name="Mortazavi A."/>
            <person name="Wong G."/>
            <person name="Sternberg P.W."/>
        </authorList>
    </citation>
    <scope>NUCLEOTIDE SEQUENCE [LARGE SCALE GENOMIC DNA]</scope>
    <source>
        <strain evidence="5">MT8872</strain>
    </source>
</reference>
<dbReference type="CDD" id="cd00200">
    <property type="entry name" value="WD40"/>
    <property type="match status" value="1"/>
</dbReference>
<dbReference type="InterPro" id="IPR014906">
    <property type="entry name" value="PRP4-like"/>
</dbReference>
<feature type="repeat" description="WD" evidence="3">
    <location>
        <begin position="413"/>
        <end position="454"/>
    </location>
</feature>
<dbReference type="PROSITE" id="PS50082">
    <property type="entry name" value="WD_REPEATS_2"/>
    <property type="match status" value="5"/>
</dbReference>
<feature type="repeat" description="WD" evidence="3">
    <location>
        <begin position="371"/>
        <end position="412"/>
    </location>
</feature>
<dbReference type="FunFam" id="2.130.10.10:FF:000443">
    <property type="entry name" value="U4/U6 small nuclear ribonucleoprotein Prp4"/>
    <property type="match status" value="1"/>
</dbReference>
<dbReference type="PROSITE" id="PS00678">
    <property type="entry name" value="WD_REPEATS_1"/>
    <property type="match status" value="1"/>
</dbReference>
<evidence type="ECO:0000256" key="2">
    <source>
        <dbReference type="ARBA" id="ARBA00022737"/>
    </source>
</evidence>
<dbReference type="InterPro" id="IPR036322">
    <property type="entry name" value="WD40_repeat_dom_sf"/>
</dbReference>
<feature type="repeat" description="WD" evidence="3">
    <location>
        <begin position="455"/>
        <end position="486"/>
    </location>
</feature>
<dbReference type="PANTHER" id="PTHR19846">
    <property type="entry name" value="WD40 REPEAT PROTEIN"/>
    <property type="match status" value="1"/>
</dbReference>
<evidence type="ECO:0000313" key="6">
    <source>
        <dbReference type="WBParaSite" id="Pan_g8212.t1"/>
    </source>
</evidence>
<dbReference type="Pfam" id="PF08799">
    <property type="entry name" value="PRP4"/>
    <property type="match status" value="1"/>
</dbReference>
<dbReference type="Gene3D" id="2.130.10.10">
    <property type="entry name" value="YVTN repeat-like/Quinoprotein amine dehydrogenase"/>
    <property type="match status" value="3"/>
</dbReference>
<dbReference type="FunFam" id="2.130.10.10:FF:001211">
    <property type="entry name" value="CBN-PRP-4 protein"/>
    <property type="match status" value="1"/>
</dbReference>
<dbReference type="InterPro" id="IPR001680">
    <property type="entry name" value="WD40_rpt"/>
</dbReference>